<feature type="region of interest" description="Disordered" evidence="3">
    <location>
        <begin position="182"/>
        <end position="234"/>
    </location>
</feature>
<evidence type="ECO:0000313" key="6">
    <source>
        <dbReference type="Proteomes" id="UP000008711"/>
    </source>
</evidence>
<sequence>MSYTNLLRQQNVVDDCQRVSCNRSPTATLTGRCVISLDIVIGCRMEQCDPDMPYMLEPTWGVYLRSGRDGGDLSRFVRRVTFKMSPRLPLRLHVADSAPFEIGEVLGTDFPVEVQVQYTDARMSATSYIFRPRVVHEGHAGICEEMLDKMIFVNPTPSMRHSLAPVLVPGGSPRARELNQSAMELPGPEIPGERKEQDRDREQVGDVARPPQPPAKQLKNRLSVGMPQPPIGNR</sequence>
<dbReference type="Pfam" id="PF03366">
    <property type="entry name" value="YEATS"/>
    <property type="match status" value="1"/>
</dbReference>
<dbReference type="GO" id="GO:0005634">
    <property type="term" value="C:nucleus"/>
    <property type="evidence" value="ECO:0007669"/>
    <property type="project" value="UniProtKB-SubCell"/>
</dbReference>
<reference evidence="5 6" key="2">
    <citation type="journal article" date="2008" name="Bioinformatics">
        <title>Assembly reconciliation.</title>
        <authorList>
            <person name="Zimin A.V."/>
            <person name="Smith D.R."/>
            <person name="Sutton G."/>
            <person name="Yorke J.A."/>
        </authorList>
    </citation>
    <scope>NUCLEOTIDE SEQUENCE [LARGE SCALE GENOMIC DNA]</scope>
    <source>
        <strain evidence="5 6">TSC#14021-0224.01</strain>
    </source>
</reference>
<dbReference type="Proteomes" id="UP000008711">
    <property type="component" value="Unassembled WGS sequence"/>
</dbReference>
<gene>
    <name evidence="5" type="primary">Dere\GG18616</name>
    <name evidence="5" type="synonym">dere_GLEANR_3437</name>
    <name evidence="5" type="synonym">GG18616</name>
    <name evidence="5" type="ORF">Dere_GG18616</name>
</gene>
<evidence type="ECO:0000256" key="1">
    <source>
        <dbReference type="ARBA" id="ARBA00023242"/>
    </source>
</evidence>
<name>B3NTV3_DROER</name>
<evidence type="ECO:0000256" key="2">
    <source>
        <dbReference type="PROSITE-ProRule" id="PRU00376"/>
    </source>
</evidence>
<evidence type="ECO:0000259" key="4">
    <source>
        <dbReference type="PROSITE" id="PS51037"/>
    </source>
</evidence>
<evidence type="ECO:0000313" key="5">
    <source>
        <dbReference type="EMBL" id="EDV45661.1"/>
    </source>
</evidence>
<reference evidence="5 6" key="1">
    <citation type="journal article" date="2007" name="Nature">
        <title>Evolution of genes and genomes on the Drosophila phylogeny.</title>
        <authorList>
            <consortium name="Drosophila 12 Genomes Consortium"/>
            <person name="Clark A.G."/>
            <person name="Eisen M.B."/>
            <person name="Smith D.R."/>
            <person name="Bergman C.M."/>
            <person name="Oliver B."/>
            <person name="Markow T.A."/>
            <person name="Kaufman T.C."/>
            <person name="Kellis M."/>
            <person name="Gelbart W."/>
            <person name="Iyer V.N."/>
            <person name="Pollard D.A."/>
            <person name="Sackton T.B."/>
            <person name="Larracuente A.M."/>
            <person name="Singh N.D."/>
            <person name="Abad J.P."/>
            <person name="Abt D.N."/>
            <person name="Adryan B."/>
            <person name="Aguade M."/>
            <person name="Akashi H."/>
            <person name="Anderson W.W."/>
            <person name="Aquadro C.F."/>
            <person name="Ardell D.H."/>
            <person name="Arguello R."/>
            <person name="Artieri C.G."/>
            <person name="Barbash D.A."/>
            <person name="Barker D."/>
            <person name="Barsanti P."/>
            <person name="Batterham P."/>
            <person name="Batzoglou S."/>
            <person name="Begun D."/>
            <person name="Bhutkar A."/>
            <person name="Blanco E."/>
            <person name="Bosak S.A."/>
            <person name="Bradley R.K."/>
            <person name="Brand A.D."/>
            <person name="Brent M.R."/>
            <person name="Brooks A.N."/>
            <person name="Brown R.H."/>
            <person name="Butlin R.K."/>
            <person name="Caggese C."/>
            <person name="Calvi B.R."/>
            <person name="Bernardo de Carvalho A."/>
            <person name="Caspi A."/>
            <person name="Castrezana S."/>
            <person name="Celniker S.E."/>
            <person name="Chang J.L."/>
            <person name="Chapple C."/>
            <person name="Chatterji S."/>
            <person name="Chinwalla A."/>
            <person name="Civetta A."/>
            <person name="Clifton S.W."/>
            <person name="Comeron J.M."/>
            <person name="Costello J.C."/>
            <person name="Coyne J.A."/>
            <person name="Daub J."/>
            <person name="David R.G."/>
            <person name="Delcher A.L."/>
            <person name="Delehaunty K."/>
            <person name="Do C.B."/>
            <person name="Ebling H."/>
            <person name="Edwards K."/>
            <person name="Eickbush T."/>
            <person name="Evans J.D."/>
            <person name="Filipski A."/>
            <person name="Findeiss S."/>
            <person name="Freyhult E."/>
            <person name="Fulton L."/>
            <person name="Fulton R."/>
            <person name="Garcia A.C."/>
            <person name="Gardiner A."/>
            <person name="Garfield D.A."/>
            <person name="Garvin B.E."/>
            <person name="Gibson G."/>
            <person name="Gilbert D."/>
            <person name="Gnerre S."/>
            <person name="Godfrey J."/>
            <person name="Good R."/>
            <person name="Gotea V."/>
            <person name="Gravely B."/>
            <person name="Greenberg A.J."/>
            <person name="Griffiths-Jones S."/>
            <person name="Gross S."/>
            <person name="Guigo R."/>
            <person name="Gustafson E.A."/>
            <person name="Haerty W."/>
            <person name="Hahn M.W."/>
            <person name="Halligan D.L."/>
            <person name="Halpern A.L."/>
            <person name="Halter G.M."/>
            <person name="Han M.V."/>
            <person name="Heger A."/>
            <person name="Hillier L."/>
            <person name="Hinrichs A.S."/>
            <person name="Holmes I."/>
            <person name="Hoskins R.A."/>
            <person name="Hubisz M.J."/>
            <person name="Hultmark D."/>
            <person name="Huntley M.A."/>
            <person name="Jaffe D.B."/>
            <person name="Jagadeeshan S."/>
            <person name="Jeck W.R."/>
            <person name="Johnson J."/>
            <person name="Jones C.D."/>
            <person name="Jordan W.C."/>
            <person name="Karpen G.H."/>
            <person name="Kataoka E."/>
            <person name="Keightley P.D."/>
            <person name="Kheradpour P."/>
            <person name="Kirkness E.F."/>
            <person name="Koerich L.B."/>
            <person name="Kristiansen K."/>
            <person name="Kudrna D."/>
            <person name="Kulathinal R.J."/>
            <person name="Kumar S."/>
            <person name="Kwok R."/>
            <person name="Lander E."/>
            <person name="Langley C.H."/>
            <person name="Lapoint R."/>
            <person name="Lazzaro B.P."/>
            <person name="Lee S.J."/>
            <person name="Levesque L."/>
            <person name="Li R."/>
            <person name="Lin C.F."/>
            <person name="Lin M.F."/>
            <person name="Lindblad-Toh K."/>
            <person name="Llopart A."/>
            <person name="Long M."/>
            <person name="Low L."/>
            <person name="Lozovsky E."/>
            <person name="Lu J."/>
            <person name="Luo M."/>
            <person name="Machado C.A."/>
            <person name="Makalowski W."/>
            <person name="Marzo M."/>
            <person name="Matsuda M."/>
            <person name="Matzkin L."/>
            <person name="McAllister B."/>
            <person name="McBride C.S."/>
            <person name="McKernan B."/>
            <person name="McKernan K."/>
            <person name="Mendez-Lago M."/>
            <person name="Minx P."/>
            <person name="Mollenhauer M.U."/>
            <person name="Montooth K."/>
            <person name="Mount S.M."/>
            <person name="Mu X."/>
            <person name="Myers E."/>
            <person name="Negre B."/>
            <person name="Newfeld S."/>
            <person name="Nielsen R."/>
            <person name="Noor M.A."/>
            <person name="O'Grady P."/>
            <person name="Pachter L."/>
            <person name="Papaceit M."/>
            <person name="Parisi M.J."/>
            <person name="Parisi M."/>
            <person name="Parts L."/>
            <person name="Pedersen J.S."/>
            <person name="Pesole G."/>
            <person name="Phillippy A.M."/>
            <person name="Ponting C.P."/>
            <person name="Pop M."/>
            <person name="Porcelli D."/>
            <person name="Powell J.R."/>
            <person name="Prohaska S."/>
            <person name="Pruitt K."/>
            <person name="Puig M."/>
            <person name="Quesneville H."/>
            <person name="Ram K.R."/>
            <person name="Rand D."/>
            <person name="Rasmussen M.D."/>
            <person name="Reed L.K."/>
            <person name="Reenan R."/>
            <person name="Reily A."/>
            <person name="Remington K.A."/>
            <person name="Rieger T.T."/>
            <person name="Ritchie M.G."/>
            <person name="Robin C."/>
            <person name="Rogers Y.H."/>
            <person name="Rohde C."/>
            <person name="Rozas J."/>
            <person name="Rubenfield M.J."/>
            <person name="Ruiz A."/>
            <person name="Russo S."/>
            <person name="Salzberg S.L."/>
            <person name="Sanchez-Gracia A."/>
            <person name="Saranga D.J."/>
            <person name="Sato H."/>
            <person name="Schaeffer S.W."/>
            <person name="Schatz M.C."/>
            <person name="Schlenke T."/>
            <person name="Schwartz R."/>
            <person name="Segarra C."/>
            <person name="Singh R.S."/>
            <person name="Sirot L."/>
            <person name="Sirota M."/>
            <person name="Sisneros N.B."/>
            <person name="Smith C.D."/>
            <person name="Smith T.F."/>
            <person name="Spieth J."/>
            <person name="Stage D.E."/>
            <person name="Stark A."/>
            <person name="Stephan W."/>
            <person name="Strausberg R.L."/>
            <person name="Strempel S."/>
            <person name="Sturgill D."/>
            <person name="Sutton G."/>
            <person name="Sutton G.G."/>
            <person name="Tao W."/>
            <person name="Teichmann S."/>
            <person name="Tobari Y.N."/>
            <person name="Tomimura Y."/>
            <person name="Tsolas J.M."/>
            <person name="Valente V.L."/>
            <person name="Venter E."/>
            <person name="Venter J.C."/>
            <person name="Vicario S."/>
            <person name="Vieira F.G."/>
            <person name="Vilella A.J."/>
            <person name="Villasante A."/>
            <person name="Walenz B."/>
            <person name="Wang J."/>
            <person name="Wasserman M."/>
            <person name="Watts T."/>
            <person name="Wilson D."/>
            <person name="Wilson R.K."/>
            <person name="Wing R.A."/>
            <person name="Wolfner M.F."/>
            <person name="Wong A."/>
            <person name="Wong G.K."/>
            <person name="Wu C.I."/>
            <person name="Wu G."/>
            <person name="Yamamoto D."/>
            <person name="Yang H.P."/>
            <person name="Yang S.P."/>
            <person name="Yorke J.A."/>
            <person name="Yoshida K."/>
            <person name="Zdobnov E."/>
            <person name="Zhang P."/>
            <person name="Zhang Y."/>
            <person name="Zimin A.V."/>
            <person name="Baldwin J."/>
            <person name="Abdouelleil A."/>
            <person name="Abdulkadir J."/>
            <person name="Abebe A."/>
            <person name="Abera B."/>
            <person name="Abreu J."/>
            <person name="Acer S.C."/>
            <person name="Aftuck L."/>
            <person name="Alexander A."/>
            <person name="An P."/>
            <person name="Anderson E."/>
            <person name="Anderson S."/>
            <person name="Arachi H."/>
            <person name="Azer M."/>
            <person name="Bachantsang P."/>
            <person name="Barry A."/>
            <person name="Bayul T."/>
            <person name="Berlin A."/>
            <person name="Bessette D."/>
            <person name="Bloom T."/>
            <person name="Blye J."/>
            <person name="Boguslavskiy L."/>
            <person name="Bonnet C."/>
            <person name="Boukhgalter B."/>
            <person name="Bourzgui I."/>
            <person name="Brown A."/>
            <person name="Cahill P."/>
            <person name="Channer S."/>
            <person name="Cheshatsang Y."/>
            <person name="Chuda L."/>
            <person name="Citroen M."/>
            <person name="Collymore A."/>
            <person name="Cooke P."/>
            <person name="Costello M."/>
            <person name="D'Aco K."/>
            <person name="Daza R."/>
            <person name="De Haan G."/>
            <person name="DeGray S."/>
            <person name="DeMaso C."/>
            <person name="Dhargay N."/>
            <person name="Dooley K."/>
            <person name="Dooley E."/>
            <person name="Doricent M."/>
            <person name="Dorje P."/>
            <person name="Dorjee K."/>
            <person name="Dupes A."/>
            <person name="Elong R."/>
            <person name="Falk J."/>
            <person name="Farina A."/>
            <person name="Faro S."/>
            <person name="Ferguson D."/>
            <person name="Fisher S."/>
            <person name="Foley C.D."/>
            <person name="Franke A."/>
            <person name="Friedrich D."/>
            <person name="Gadbois L."/>
            <person name="Gearin G."/>
            <person name="Gearin C.R."/>
            <person name="Giannoukos G."/>
            <person name="Goode T."/>
            <person name="Graham J."/>
            <person name="Grandbois E."/>
            <person name="Grewal S."/>
            <person name="Gyaltsen K."/>
            <person name="Hafez N."/>
            <person name="Hagos B."/>
            <person name="Hall J."/>
            <person name="Henson C."/>
            <person name="Hollinger A."/>
            <person name="Honan T."/>
            <person name="Huard M.D."/>
            <person name="Hughes L."/>
            <person name="Hurhula B."/>
            <person name="Husby M.E."/>
            <person name="Kamat A."/>
            <person name="Kanga B."/>
            <person name="Kashin S."/>
            <person name="Khazanovich D."/>
            <person name="Kisner P."/>
            <person name="Lance K."/>
            <person name="Lara M."/>
            <person name="Lee W."/>
            <person name="Lennon N."/>
            <person name="Letendre F."/>
            <person name="LeVine R."/>
            <person name="Lipovsky A."/>
            <person name="Liu X."/>
            <person name="Liu J."/>
            <person name="Liu S."/>
            <person name="Lokyitsang T."/>
            <person name="Lokyitsang Y."/>
            <person name="Lubonja R."/>
            <person name="Lui A."/>
            <person name="MacDonald P."/>
            <person name="Magnisalis V."/>
            <person name="Maru K."/>
            <person name="Matthews C."/>
            <person name="McCusker W."/>
            <person name="McDonough S."/>
            <person name="Mehta T."/>
            <person name="Meldrim J."/>
            <person name="Meneus L."/>
            <person name="Mihai O."/>
            <person name="Mihalev A."/>
            <person name="Mihova T."/>
            <person name="Mittelman R."/>
            <person name="Mlenga V."/>
            <person name="Montmayeur A."/>
            <person name="Mulrain L."/>
            <person name="Navidi A."/>
            <person name="Naylor J."/>
            <person name="Negash T."/>
            <person name="Nguyen T."/>
            <person name="Nguyen N."/>
            <person name="Nicol R."/>
            <person name="Norbu C."/>
            <person name="Norbu N."/>
            <person name="Novod N."/>
            <person name="O'Neill B."/>
            <person name="Osman S."/>
            <person name="Markiewicz E."/>
            <person name="Oyono O.L."/>
            <person name="Patti C."/>
            <person name="Phunkhang P."/>
            <person name="Pierre F."/>
            <person name="Priest M."/>
            <person name="Raghuraman S."/>
            <person name="Rege F."/>
            <person name="Reyes R."/>
            <person name="Rise C."/>
            <person name="Rogov P."/>
            <person name="Ross K."/>
            <person name="Ryan E."/>
            <person name="Settipalli S."/>
            <person name="Shea T."/>
            <person name="Sherpa N."/>
            <person name="Shi L."/>
            <person name="Shih D."/>
            <person name="Sparrow T."/>
            <person name="Spaulding J."/>
            <person name="Stalker J."/>
            <person name="Stange-Thomann N."/>
            <person name="Stavropoulos S."/>
            <person name="Stone C."/>
            <person name="Strader C."/>
            <person name="Tesfaye S."/>
            <person name="Thomson T."/>
            <person name="Thoulutsang Y."/>
            <person name="Thoulutsang D."/>
            <person name="Topham K."/>
            <person name="Topping I."/>
            <person name="Tsamla T."/>
            <person name="Vassiliev H."/>
            <person name="Vo A."/>
            <person name="Wangchuk T."/>
            <person name="Wangdi T."/>
            <person name="Weiand M."/>
            <person name="Wilkinson J."/>
            <person name="Wilson A."/>
            <person name="Yadav S."/>
            <person name="Young G."/>
            <person name="Yu Q."/>
            <person name="Zembek L."/>
            <person name="Zhong D."/>
            <person name="Zimmer A."/>
            <person name="Zwirko Z."/>
            <person name="Jaffe D.B."/>
            <person name="Alvarez P."/>
            <person name="Brockman W."/>
            <person name="Butler J."/>
            <person name="Chin C."/>
            <person name="Gnerre S."/>
            <person name="Grabherr M."/>
            <person name="Kleber M."/>
            <person name="Mauceli E."/>
            <person name="MacCallum I."/>
        </authorList>
    </citation>
    <scope>NUCLEOTIDE SEQUENCE [LARGE SCALE GENOMIC DNA]</scope>
    <source>
        <strain evidence="5 6">TSC#14021-0224.01</strain>
    </source>
</reference>
<dbReference type="CDD" id="cd16887">
    <property type="entry name" value="YEATS"/>
    <property type="match status" value="1"/>
</dbReference>
<dbReference type="EMBL" id="CH954180">
    <property type="protein sequence ID" value="EDV45661.1"/>
    <property type="molecule type" value="Genomic_DNA"/>
</dbReference>
<dbReference type="PROSITE" id="PS51037">
    <property type="entry name" value="YEATS"/>
    <property type="match status" value="1"/>
</dbReference>
<evidence type="ECO:0000256" key="3">
    <source>
        <dbReference type="SAM" id="MobiDB-lite"/>
    </source>
</evidence>
<dbReference type="PhylomeDB" id="B3NTV3"/>
<dbReference type="HOGENOM" id="CLU_086773_0_0_1"/>
<dbReference type="eggNOG" id="KOG3149">
    <property type="taxonomic scope" value="Eukaryota"/>
</dbReference>
<feature type="domain" description="YEATS" evidence="4">
    <location>
        <begin position="29"/>
        <end position="166"/>
    </location>
</feature>
<dbReference type="KEGG" id="der:6550756"/>
<feature type="compositionally biased region" description="Basic and acidic residues" evidence="3">
    <location>
        <begin position="191"/>
        <end position="204"/>
    </location>
</feature>
<protein>
    <recommendedName>
        <fullName evidence="4">YEATS domain-containing protein</fullName>
    </recommendedName>
</protein>
<keyword evidence="1 2" id="KW-0539">Nucleus</keyword>
<dbReference type="OMA" id="QGHERRD"/>
<dbReference type="AlphaFoldDB" id="B3NTV3"/>
<comment type="subcellular location">
    <subcellularLocation>
        <location evidence="2">Nucleus</location>
    </subcellularLocation>
</comment>
<dbReference type="Gene3D" id="2.60.40.1970">
    <property type="entry name" value="YEATS domain"/>
    <property type="match status" value="1"/>
</dbReference>
<keyword evidence="6" id="KW-1185">Reference proteome</keyword>
<proteinExistence type="predicted"/>
<accession>B3NTV3</accession>
<dbReference type="InterPro" id="IPR038704">
    <property type="entry name" value="YEAST_sf"/>
</dbReference>
<dbReference type="InterPro" id="IPR055129">
    <property type="entry name" value="YEATS_dom"/>
</dbReference>
<organism evidence="5 6">
    <name type="scientific">Drosophila erecta</name>
    <name type="common">Fruit fly</name>
    <dbReference type="NCBI Taxonomy" id="7220"/>
    <lineage>
        <taxon>Eukaryota</taxon>
        <taxon>Metazoa</taxon>
        <taxon>Ecdysozoa</taxon>
        <taxon>Arthropoda</taxon>
        <taxon>Hexapoda</taxon>
        <taxon>Insecta</taxon>
        <taxon>Pterygota</taxon>
        <taxon>Neoptera</taxon>
        <taxon>Endopterygota</taxon>
        <taxon>Diptera</taxon>
        <taxon>Brachycera</taxon>
        <taxon>Muscomorpha</taxon>
        <taxon>Ephydroidea</taxon>
        <taxon>Drosophilidae</taxon>
        <taxon>Drosophila</taxon>
        <taxon>Sophophora</taxon>
    </lineage>
</organism>
<dbReference type="OrthoDB" id="16041at2759"/>